<protein>
    <submittedName>
        <fullName evidence="2">Uncharacterized protein</fullName>
    </submittedName>
</protein>
<accession>A0A915KTB7</accession>
<sequence length="109" mass="12652">MAKHLAPVPPPLDMVVDKEQVLRVSSAAPKLAVNAEFRLLGVYLPRFKSRGEVKILVRTRHILKTVTEQITFTHHWNQRFFAILRIIQGYIWEKISKLADSSLEDYGRR</sequence>
<evidence type="ECO:0000313" key="1">
    <source>
        <dbReference type="Proteomes" id="UP000887565"/>
    </source>
</evidence>
<evidence type="ECO:0000313" key="2">
    <source>
        <dbReference type="WBParaSite" id="nRc.2.0.1.t42008-RA"/>
    </source>
</evidence>
<dbReference type="WBParaSite" id="nRc.2.0.1.t42008-RA">
    <property type="protein sequence ID" value="nRc.2.0.1.t42008-RA"/>
    <property type="gene ID" value="nRc.2.0.1.g42008"/>
</dbReference>
<organism evidence="1 2">
    <name type="scientific">Romanomermis culicivorax</name>
    <name type="common">Nematode worm</name>
    <dbReference type="NCBI Taxonomy" id="13658"/>
    <lineage>
        <taxon>Eukaryota</taxon>
        <taxon>Metazoa</taxon>
        <taxon>Ecdysozoa</taxon>
        <taxon>Nematoda</taxon>
        <taxon>Enoplea</taxon>
        <taxon>Dorylaimia</taxon>
        <taxon>Mermithida</taxon>
        <taxon>Mermithoidea</taxon>
        <taxon>Mermithidae</taxon>
        <taxon>Romanomermis</taxon>
    </lineage>
</organism>
<dbReference type="Proteomes" id="UP000887565">
    <property type="component" value="Unplaced"/>
</dbReference>
<name>A0A915KTB7_ROMCU</name>
<keyword evidence="1" id="KW-1185">Reference proteome</keyword>
<dbReference type="AlphaFoldDB" id="A0A915KTB7"/>
<proteinExistence type="predicted"/>
<reference evidence="2" key="1">
    <citation type="submission" date="2022-11" db="UniProtKB">
        <authorList>
            <consortium name="WormBaseParasite"/>
        </authorList>
    </citation>
    <scope>IDENTIFICATION</scope>
</reference>